<feature type="domain" description="GPI inositol-deacylase winged helix" evidence="3">
    <location>
        <begin position="545"/>
        <end position="625"/>
    </location>
</feature>
<dbReference type="Proteomes" id="UP000051487">
    <property type="component" value="Unassembled WGS sequence"/>
</dbReference>
<evidence type="ECO:0000256" key="1">
    <source>
        <dbReference type="ARBA" id="ARBA00022737"/>
    </source>
</evidence>
<feature type="domain" description="DUF7708" evidence="4">
    <location>
        <begin position="79"/>
        <end position="202"/>
    </location>
</feature>
<protein>
    <recommendedName>
        <fullName evidence="8">NACHT domain-containing protein</fullName>
    </recommendedName>
</protein>
<feature type="region of interest" description="Disordered" evidence="2">
    <location>
        <begin position="874"/>
        <end position="898"/>
    </location>
</feature>
<reference evidence="6 7" key="1">
    <citation type="submission" date="2015-11" db="EMBL/GenBank/DDBJ databases">
        <title>Aspergillus lentulus strain IFM 54703T.</title>
        <authorList>
            <person name="Kusuya Y."/>
            <person name="Sakai K."/>
            <person name="Kamei K."/>
            <person name="Takahashi H."/>
            <person name="Yaguchi T."/>
        </authorList>
    </citation>
    <scope>NUCLEOTIDE SEQUENCE [LARGE SCALE GENOMIC DNA]</scope>
    <source>
        <strain evidence="6 7">IFM 54703</strain>
    </source>
</reference>
<proteinExistence type="predicted"/>
<dbReference type="Pfam" id="PF22939">
    <property type="entry name" value="WHD_GPIID"/>
    <property type="match status" value="1"/>
</dbReference>
<sequence length="1292" mass="146387">MEISIANASKLKPEIRLVQALADFKAVLSTDRRARFDKSIAAFKNHPPDANDVNRLTAEINRDIQQTTRRCYGPRFVHVLQAVQQYASIGDVFIGGSQNLVASGVWAAVRLTLTMLTQSASYLEKMSMLFMNAGRSAPRYQDMALLYPRSKRLRDALCEYFIVVLNICKHAVKFLQKSALSQFSSAISDSSLVSFEKELQQWSVVIVEEVTLLSSQSLQEEAKENSRFRQIMVRFSDTSNQRQKLALRIRLLDACSTYDYQTSWKQARKQGTTTWFASTSEYQKWKETPSSCSLWCTGKLGSGKTTLLANMVDDLFCSASKGSVAYFFCRFDVSDSLTARTIIGCLARQLLAQQPVDLTNIDNTWNNSLADPDEQVIVNFVRKLLPVDLIYSLILDGLDECPEKERKTTLEILQQLQKHFKIRMCLSFRQDAGDYAKVAAGILNGKWTLPIPENNPDIDAYIDAELHERLESDRLCIGDPAIILSIQHALVTGAQGMFLWATLLLDCICMEQTDEAILQALESLPKSLSETFRRVLQQAGASNIQHRRRIVQLVMAARRPLSVGELCDALNVIPGDTTWEPARQINNIHAALASCKCLIIIDEEEQTARFAHHSVKQFFITRGDETENLNPISPDETNKEMGRVILTYLNYGVFDRQVSRTVFPTIPAAGAPARIVSTIFGDSVNTKRVALELLKTRKNGKCDIGQTLAETAMAQRRSPAESHPFLAYAKDHYRYHILGVWNCEKEMGQLWQCLLSRETFDLRISGWLQYELQQRRVTGLDGGFVPCDVLSQLITYPVIRKVLEEIGFYGYAASTLAHDILTDRQRWFAILADLGINHYIGAHFQSSLIQSPITDRDLPISRVEFLEKYKSNISQTNGSPTVQPGSNKPSSSRSVGPMETDRWRNLAELFCLRQHQYLVPILQEGQHYSSKDGIMPFLRVENAFYNHDYGSLCVHVHPAHHDFPPAYRGAEDVDGPYLVALWPLLRTMHRDGPPPFLLSHGRSWDVPWHLLQAVASYRPRQQSGISHSQTIHLIFPVLGPSLDDAWRQSLGTDTDSSRRFLKFSLSQMSGVAEALVFVIQNDPEERYISLRKLTPHSIQWCKLPRPILQWGALRLDPRTLIADPSHGPVRQSEEAYHPPYESKGKDGLEYDCVWRLGCIFLEFLIWAVLGSTSLQEFREARGGANARGRASTRGRLNTRARENARGAANVPFYSQTYSDHLQGFELSPEVCRWADMLLNEPELPPEVRRFCEYLLQRVLVVDPSARVSARQLASDLEDLQKLQTVRNLDWDW</sequence>
<evidence type="ECO:0000259" key="4">
    <source>
        <dbReference type="Pfam" id="PF24809"/>
    </source>
</evidence>
<evidence type="ECO:0000313" key="7">
    <source>
        <dbReference type="Proteomes" id="UP000051487"/>
    </source>
</evidence>
<evidence type="ECO:0008006" key="8">
    <source>
        <dbReference type="Google" id="ProtNLM"/>
    </source>
</evidence>
<name>A0AAN4T712_ASPLE</name>
<dbReference type="Pfam" id="PF24883">
    <property type="entry name" value="NPHP3_N"/>
    <property type="match status" value="1"/>
</dbReference>
<feature type="compositionally biased region" description="Polar residues" evidence="2">
    <location>
        <begin position="874"/>
        <end position="894"/>
    </location>
</feature>
<dbReference type="PANTHER" id="PTHR10039:SF10">
    <property type="entry name" value="NACHT DOMAIN-CONTAINING PROTEIN"/>
    <property type="match status" value="1"/>
</dbReference>
<dbReference type="InterPro" id="IPR027417">
    <property type="entry name" value="P-loop_NTPase"/>
</dbReference>
<accession>A0AAN4T712</accession>
<gene>
    <name evidence="6" type="ORF">ALT_1056</name>
</gene>
<dbReference type="PANTHER" id="PTHR10039">
    <property type="entry name" value="AMELOGENIN"/>
    <property type="match status" value="1"/>
</dbReference>
<dbReference type="EMBL" id="BCLY01000001">
    <property type="protein sequence ID" value="GAQ03735.1"/>
    <property type="molecule type" value="Genomic_DNA"/>
</dbReference>
<evidence type="ECO:0000259" key="5">
    <source>
        <dbReference type="Pfam" id="PF24883"/>
    </source>
</evidence>
<evidence type="ECO:0000259" key="3">
    <source>
        <dbReference type="Pfam" id="PF22939"/>
    </source>
</evidence>
<evidence type="ECO:0000256" key="2">
    <source>
        <dbReference type="SAM" id="MobiDB-lite"/>
    </source>
</evidence>
<dbReference type="InterPro" id="IPR056125">
    <property type="entry name" value="DUF7708"/>
</dbReference>
<dbReference type="Gene3D" id="3.40.50.300">
    <property type="entry name" value="P-loop containing nucleotide triphosphate hydrolases"/>
    <property type="match status" value="1"/>
</dbReference>
<dbReference type="InterPro" id="IPR056884">
    <property type="entry name" value="NPHP3-like_N"/>
</dbReference>
<evidence type="ECO:0000313" key="6">
    <source>
        <dbReference type="EMBL" id="GAQ03735.1"/>
    </source>
</evidence>
<keyword evidence="1" id="KW-0677">Repeat</keyword>
<comment type="caution">
    <text evidence="6">The sequence shown here is derived from an EMBL/GenBank/DDBJ whole genome shotgun (WGS) entry which is preliminary data.</text>
</comment>
<dbReference type="Pfam" id="PF24809">
    <property type="entry name" value="DUF7708"/>
    <property type="match status" value="1"/>
</dbReference>
<dbReference type="InterPro" id="IPR054471">
    <property type="entry name" value="GPIID_WHD"/>
</dbReference>
<organism evidence="6 7">
    <name type="scientific">Aspergillus lentulus</name>
    <dbReference type="NCBI Taxonomy" id="293939"/>
    <lineage>
        <taxon>Eukaryota</taxon>
        <taxon>Fungi</taxon>
        <taxon>Dikarya</taxon>
        <taxon>Ascomycota</taxon>
        <taxon>Pezizomycotina</taxon>
        <taxon>Eurotiomycetes</taxon>
        <taxon>Eurotiomycetidae</taxon>
        <taxon>Eurotiales</taxon>
        <taxon>Aspergillaceae</taxon>
        <taxon>Aspergillus</taxon>
        <taxon>Aspergillus subgen. Fumigati</taxon>
    </lineage>
</organism>
<feature type="domain" description="Nephrocystin 3-like N-terminal" evidence="5">
    <location>
        <begin position="271"/>
        <end position="427"/>
    </location>
</feature>